<dbReference type="EMBL" id="JAGXEW010000027">
    <property type="protein sequence ID" value="KAK1156756.1"/>
    <property type="molecule type" value="Genomic_DNA"/>
</dbReference>
<evidence type="ECO:0000256" key="1">
    <source>
        <dbReference type="SAM" id="MobiDB-lite"/>
    </source>
</evidence>
<dbReference type="AlphaFoldDB" id="A0AAD8CKE2"/>
<name>A0AAD8CKE2_ACIOX</name>
<evidence type="ECO:0000313" key="3">
    <source>
        <dbReference type="EMBL" id="KAK1156756.1"/>
    </source>
</evidence>
<keyword evidence="4" id="KW-1185">Reference proteome</keyword>
<gene>
    <name evidence="3" type="ORF">AOXY_G25806</name>
    <name evidence="2" type="ORF">AOXY_G30482</name>
</gene>
<proteinExistence type="predicted"/>
<evidence type="ECO:0000313" key="4">
    <source>
        <dbReference type="Proteomes" id="UP001230051"/>
    </source>
</evidence>
<organism evidence="2 4">
    <name type="scientific">Acipenser oxyrinchus oxyrinchus</name>
    <dbReference type="NCBI Taxonomy" id="40147"/>
    <lineage>
        <taxon>Eukaryota</taxon>
        <taxon>Metazoa</taxon>
        <taxon>Chordata</taxon>
        <taxon>Craniata</taxon>
        <taxon>Vertebrata</taxon>
        <taxon>Euteleostomi</taxon>
        <taxon>Actinopterygii</taxon>
        <taxon>Chondrostei</taxon>
        <taxon>Acipenseriformes</taxon>
        <taxon>Acipenseridae</taxon>
        <taxon>Acipenser</taxon>
    </lineage>
</organism>
<sequence length="211" mass="24124">MGNLLTYNQIQTYIDKTTLAIPKSLESIQNDGRSFEYYKVFMGMFITRNMIQNGHRRGVYMNMEITEMETAEDTGTHRIICRFVCLRKLLPGYQANPQTVFFDGSGKPFSRIEGAIQDAWTHLGFPGIITPGLIRHSLVTYAWDTLNDMERAQVAQHMCHNTHTQEKYYRQDQTDGGHVKSFLLLQEALGLNQSSNSDKEEEEEEEATAAS</sequence>
<protein>
    <submittedName>
        <fullName evidence="2">Uncharacterized protein</fullName>
    </submittedName>
</protein>
<evidence type="ECO:0000313" key="2">
    <source>
        <dbReference type="EMBL" id="KAK1153132.1"/>
    </source>
</evidence>
<dbReference type="EMBL" id="JAGXEW010000043">
    <property type="protein sequence ID" value="KAK1153132.1"/>
    <property type="molecule type" value="Genomic_DNA"/>
</dbReference>
<reference evidence="2" key="1">
    <citation type="submission" date="2022-02" db="EMBL/GenBank/DDBJ databases">
        <title>Atlantic sturgeon de novo genome assembly.</title>
        <authorList>
            <person name="Stock M."/>
            <person name="Klopp C."/>
            <person name="Guiguen Y."/>
            <person name="Cabau C."/>
            <person name="Parinello H."/>
            <person name="Santidrian Yebra-Pimentel E."/>
            <person name="Kuhl H."/>
            <person name="Dirks R.P."/>
            <person name="Guessner J."/>
            <person name="Wuertz S."/>
            <person name="Du K."/>
            <person name="Schartl M."/>
        </authorList>
    </citation>
    <scope>NUCLEOTIDE SEQUENCE</scope>
    <source>
        <strain evidence="2">STURGEONOMICS-FGT-2020</strain>
        <tissue evidence="2">Whole blood</tissue>
    </source>
</reference>
<accession>A0AAD8CKE2</accession>
<feature type="compositionally biased region" description="Acidic residues" evidence="1">
    <location>
        <begin position="199"/>
        <end position="211"/>
    </location>
</feature>
<dbReference type="Proteomes" id="UP001230051">
    <property type="component" value="Unassembled WGS sequence"/>
</dbReference>
<feature type="region of interest" description="Disordered" evidence="1">
    <location>
        <begin position="191"/>
        <end position="211"/>
    </location>
</feature>
<comment type="caution">
    <text evidence="2">The sequence shown here is derived from an EMBL/GenBank/DDBJ whole genome shotgun (WGS) entry which is preliminary data.</text>
</comment>